<dbReference type="WBParaSite" id="TCNE_0000047301-mRNA-1">
    <property type="protein sequence ID" value="TCNE_0000047301-mRNA-1"/>
    <property type="gene ID" value="TCNE_0000047301"/>
</dbReference>
<protein>
    <submittedName>
        <fullName evidence="3">ADAM_spacer1 domain-containing protein</fullName>
    </submittedName>
</protein>
<reference evidence="1 2" key="2">
    <citation type="submission" date="2018-11" db="EMBL/GenBank/DDBJ databases">
        <authorList>
            <consortium name="Pathogen Informatics"/>
        </authorList>
    </citation>
    <scope>NUCLEOTIDE SEQUENCE [LARGE SCALE GENOMIC DNA]</scope>
</reference>
<name>A0A183TW54_TOXCA</name>
<reference evidence="3" key="1">
    <citation type="submission" date="2016-06" db="UniProtKB">
        <authorList>
            <consortium name="WormBaseParasite"/>
        </authorList>
    </citation>
    <scope>IDENTIFICATION</scope>
</reference>
<dbReference type="EMBL" id="UYWY01000225">
    <property type="protein sequence ID" value="VDM24295.1"/>
    <property type="molecule type" value="Genomic_DNA"/>
</dbReference>
<evidence type="ECO:0000313" key="1">
    <source>
        <dbReference type="EMBL" id="VDM24295.1"/>
    </source>
</evidence>
<keyword evidence="2" id="KW-1185">Reference proteome</keyword>
<evidence type="ECO:0000313" key="2">
    <source>
        <dbReference type="Proteomes" id="UP000050794"/>
    </source>
</evidence>
<evidence type="ECO:0000313" key="3">
    <source>
        <dbReference type="WBParaSite" id="TCNE_0000047301-mRNA-1"/>
    </source>
</evidence>
<dbReference type="Proteomes" id="UP000050794">
    <property type="component" value="Unassembled WGS sequence"/>
</dbReference>
<sequence>MGLSGLQRGVRHLVQLELNNASYRYEGTYSYAIFSCNDLILGSDCCGRTCGDLNNANARFVRNKYGHIRIISSTLQLQYNILSKHAGQEDSSDYYAEGAATAPYCRRT</sequence>
<dbReference type="AlphaFoldDB" id="A0A183TW54"/>
<proteinExistence type="predicted"/>
<gene>
    <name evidence="1" type="ORF">TCNE_LOCUS474</name>
</gene>
<accession>A0A183TW54</accession>
<organism evidence="2 3">
    <name type="scientific">Toxocara canis</name>
    <name type="common">Canine roundworm</name>
    <dbReference type="NCBI Taxonomy" id="6265"/>
    <lineage>
        <taxon>Eukaryota</taxon>
        <taxon>Metazoa</taxon>
        <taxon>Ecdysozoa</taxon>
        <taxon>Nematoda</taxon>
        <taxon>Chromadorea</taxon>
        <taxon>Rhabditida</taxon>
        <taxon>Spirurina</taxon>
        <taxon>Ascaridomorpha</taxon>
        <taxon>Ascaridoidea</taxon>
        <taxon>Toxocaridae</taxon>
        <taxon>Toxocara</taxon>
    </lineage>
</organism>